<dbReference type="AlphaFoldDB" id="A0A645IGP3"/>
<gene>
    <name evidence="1" type="ORF">SDC9_198084</name>
</gene>
<reference evidence="1" key="1">
    <citation type="submission" date="2019-08" db="EMBL/GenBank/DDBJ databases">
        <authorList>
            <person name="Kucharzyk K."/>
            <person name="Murdoch R.W."/>
            <person name="Higgins S."/>
            <person name="Loffler F."/>
        </authorList>
    </citation>
    <scope>NUCLEOTIDE SEQUENCE</scope>
</reference>
<sequence length="51" mass="5804">MGNDFRALEFAPVVEILAYRLAKDQGVAIPTMEEMMKVGLPESKYFNTHDE</sequence>
<accession>A0A645IGP3</accession>
<evidence type="ECO:0000313" key="1">
    <source>
        <dbReference type="EMBL" id="MPN50457.1"/>
    </source>
</evidence>
<comment type="caution">
    <text evidence="1">The sequence shown here is derived from an EMBL/GenBank/DDBJ whole genome shotgun (WGS) entry which is preliminary data.</text>
</comment>
<dbReference type="EMBL" id="VSSQ01114654">
    <property type="protein sequence ID" value="MPN50457.1"/>
    <property type="molecule type" value="Genomic_DNA"/>
</dbReference>
<proteinExistence type="predicted"/>
<name>A0A645IGP3_9ZZZZ</name>
<protein>
    <submittedName>
        <fullName evidence="1">Uncharacterized protein</fullName>
    </submittedName>
</protein>
<organism evidence="1">
    <name type="scientific">bioreactor metagenome</name>
    <dbReference type="NCBI Taxonomy" id="1076179"/>
    <lineage>
        <taxon>unclassified sequences</taxon>
        <taxon>metagenomes</taxon>
        <taxon>ecological metagenomes</taxon>
    </lineage>
</organism>